<evidence type="ECO:0000256" key="4">
    <source>
        <dbReference type="ARBA" id="ARBA00022475"/>
    </source>
</evidence>
<dbReference type="Pfam" id="PF03717">
    <property type="entry name" value="PBP_dimer"/>
    <property type="match status" value="1"/>
</dbReference>
<keyword evidence="5 13" id="KW-0812">Transmembrane</keyword>
<evidence type="ECO:0000256" key="3">
    <source>
        <dbReference type="ARBA" id="ARBA00007171"/>
    </source>
</evidence>
<dbReference type="OrthoDB" id="9770103at2"/>
<keyword evidence="11" id="KW-0175">Coiled coil</keyword>
<dbReference type="Gene3D" id="1.10.10.1230">
    <property type="entry name" value="Penicillin-binding protein, N-terminal non-catalytic domain, head sub-domain"/>
    <property type="match status" value="1"/>
</dbReference>
<evidence type="ECO:0000259" key="14">
    <source>
        <dbReference type="Pfam" id="PF00905"/>
    </source>
</evidence>
<dbReference type="STRING" id="1384049.CD29_10560"/>
<dbReference type="SUPFAM" id="SSF56519">
    <property type="entry name" value="Penicillin binding protein dimerisation domain"/>
    <property type="match status" value="1"/>
</dbReference>
<keyword evidence="9 13" id="KW-0472">Membrane</keyword>
<keyword evidence="17" id="KW-1185">Reference proteome</keyword>
<feature type="region of interest" description="Disordered" evidence="12">
    <location>
        <begin position="710"/>
        <end position="737"/>
    </location>
</feature>
<dbReference type="GO" id="GO:0009252">
    <property type="term" value="P:peptidoglycan biosynthetic process"/>
    <property type="evidence" value="ECO:0007669"/>
    <property type="project" value="UniProtKB-KW"/>
</dbReference>
<evidence type="ECO:0000256" key="7">
    <source>
        <dbReference type="ARBA" id="ARBA00022984"/>
    </source>
</evidence>
<keyword evidence="6" id="KW-0133">Cell shape</keyword>
<comment type="subcellular location">
    <subcellularLocation>
        <location evidence="2">Cell membrane</location>
    </subcellularLocation>
    <subcellularLocation>
        <location evidence="1">Membrane</location>
        <topology evidence="1">Single-pass membrane protein</topology>
    </subcellularLocation>
</comment>
<protein>
    <submittedName>
        <fullName evidence="16">Penicillin-binding protein</fullName>
    </submittedName>
</protein>
<accession>A0A0A3IUG6</accession>
<dbReference type="InterPro" id="IPR036138">
    <property type="entry name" value="PBP_dimer_sf"/>
</dbReference>
<proteinExistence type="inferred from homology"/>
<dbReference type="InterPro" id="IPR005311">
    <property type="entry name" value="PBP_dimer"/>
</dbReference>
<dbReference type="PANTHER" id="PTHR30627:SF2">
    <property type="entry name" value="PEPTIDOGLYCAN D,D-TRANSPEPTIDASE MRDA"/>
    <property type="match status" value="1"/>
</dbReference>
<dbReference type="AlphaFoldDB" id="A0A0A3IUG6"/>
<gene>
    <name evidence="16" type="ORF">CD29_10560</name>
</gene>
<dbReference type="Proteomes" id="UP000030416">
    <property type="component" value="Unassembled WGS sequence"/>
</dbReference>
<dbReference type="GO" id="GO:0005886">
    <property type="term" value="C:plasma membrane"/>
    <property type="evidence" value="ECO:0007669"/>
    <property type="project" value="UniProtKB-SubCell"/>
</dbReference>
<evidence type="ECO:0000313" key="16">
    <source>
        <dbReference type="EMBL" id="KGR78482.1"/>
    </source>
</evidence>
<evidence type="ECO:0000256" key="8">
    <source>
        <dbReference type="ARBA" id="ARBA00022989"/>
    </source>
</evidence>
<keyword evidence="8 13" id="KW-1133">Transmembrane helix</keyword>
<dbReference type="SUPFAM" id="SSF56601">
    <property type="entry name" value="beta-lactamase/transpeptidase-like"/>
    <property type="match status" value="1"/>
</dbReference>
<feature type="domain" description="Penicillin-binding protein dimerisation" evidence="15">
    <location>
        <begin position="69"/>
        <end position="311"/>
    </location>
</feature>
<dbReference type="InterPro" id="IPR012338">
    <property type="entry name" value="Beta-lactam/transpept-like"/>
</dbReference>
<dbReference type="PANTHER" id="PTHR30627">
    <property type="entry name" value="PEPTIDOGLYCAN D,D-TRANSPEPTIDASE"/>
    <property type="match status" value="1"/>
</dbReference>
<dbReference type="InterPro" id="IPR050515">
    <property type="entry name" value="Beta-lactam/transpept"/>
</dbReference>
<dbReference type="GO" id="GO:0008658">
    <property type="term" value="F:penicillin binding"/>
    <property type="evidence" value="ECO:0007669"/>
    <property type="project" value="InterPro"/>
</dbReference>
<comment type="similarity">
    <text evidence="3">Belongs to the transpeptidase family.</text>
</comment>
<evidence type="ECO:0000256" key="10">
    <source>
        <dbReference type="ARBA" id="ARBA00023316"/>
    </source>
</evidence>
<comment type="caution">
    <text evidence="16">The sequence shown here is derived from an EMBL/GenBank/DDBJ whole genome shotgun (WGS) entry which is preliminary data.</text>
</comment>
<dbReference type="Gene3D" id="3.40.710.10">
    <property type="entry name" value="DD-peptidase/beta-lactamase superfamily"/>
    <property type="match status" value="1"/>
</dbReference>
<dbReference type="EMBL" id="JPVN01000011">
    <property type="protein sequence ID" value="KGR78482.1"/>
    <property type="molecule type" value="Genomic_DNA"/>
</dbReference>
<dbReference type="eggNOG" id="COG0768">
    <property type="taxonomic scope" value="Bacteria"/>
</dbReference>
<keyword evidence="7" id="KW-0573">Peptidoglycan synthesis</keyword>
<dbReference type="Pfam" id="PF00905">
    <property type="entry name" value="Transpeptidase"/>
    <property type="match status" value="1"/>
</dbReference>
<name>A0A0A3IUG6_9BACL</name>
<feature type="transmembrane region" description="Helical" evidence="13">
    <location>
        <begin position="21"/>
        <end position="41"/>
    </location>
</feature>
<feature type="coiled-coil region" evidence="11">
    <location>
        <begin position="141"/>
        <end position="173"/>
    </location>
</feature>
<evidence type="ECO:0000256" key="11">
    <source>
        <dbReference type="SAM" id="Coils"/>
    </source>
</evidence>
<feature type="compositionally biased region" description="Polar residues" evidence="12">
    <location>
        <begin position="710"/>
        <end position="719"/>
    </location>
</feature>
<sequence>MRKLPKNNRATSVKAKYRANLSFRMNVLFFSIFVLFSLLIFRLGYLQIVKGEDYVRAIERTEEISVNTSVARGRIYDRFGRILVDNEPENAITYTKMPSTTSSEMLSIAEQLAMLIEQPTKRITYRDKLDFWILRNKDEAYAKVSKEEEAELKANEELEAKEVQVEIDRLVRERITDEELAELTEYDLEVLAIYREMTSGYYLSPQIIKNEDVTPEEFARVSERLSDLPGVNTTTDWKRVKLAPLSVLGRTTVPSKGIPLTKLDYYLARDYSRNDRVGESYFEAQYEELLQGKKSVVKNITNKQGQVVDTVTTYEGEPGNDLVSTIDIELQLEAERIVEEKLLELKSMGGSKLLDRAFFVMMNPNTGELLAMVGKKIETDPTTGENYVIDFSYGTFTSAYEAGSTIKAATILMGYKEGVINPGTRLIDQPIKLLNTDPKSSIFNRSGAIPMDDIKALERSSNSYMFQIAMFMGGTNYTYNMPLIIRDNTLSKMRNGYAEFGLGVNTGVDLPGEASGFKGIPDNAGVILNQAIGQYDTYTTLQLAQYMSTIANGGYRIQPRMLKEVREPSEDGQKLGLLVEEVTPTVLNRISNTEEEIEQVKKGLRQVYIGSQGSARGNFANAPYTAAGKTGTAEVVYFGPIREEWGTDTVTLSHAGFAPYDNPEVAYAVMIPWASTNFNIYLPHNNEIAREILDYYFELKKKYTENGLSSSTVEQQILPPTTDEKIDEETEEQIVEE</sequence>
<keyword evidence="4" id="KW-1003">Cell membrane</keyword>
<evidence type="ECO:0000259" key="15">
    <source>
        <dbReference type="Pfam" id="PF03717"/>
    </source>
</evidence>
<evidence type="ECO:0000256" key="6">
    <source>
        <dbReference type="ARBA" id="ARBA00022960"/>
    </source>
</evidence>
<dbReference type="GO" id="GO:0071555">
    <property type="term" value="P:cell wall organization"/>
    <property type="evidence" value="ECO:0007669"/>
    <property type="project" value="UniProtKB-KW"/>
</dbReference>
<evidence type="ECO:0000256" key="13">
    <source>
        <dbReference type="SAM" id="Phobius"/>
    </source>
</evidence>
<dbReference type="Gene3D" id="3.90.1310.10">
    <property type="entry name" value="Penicillin-binding protein 2a (Domain 2)"/>
    <property type="match status" value="1"/>
</dbReference>
<dbReference type="RefSeq" id="WP_036186184.1">
    <property type="nucleotide sequence ID" value="NZ_AVDA01000011.1"/>
</dbReference>
<feature type="compositionally biased region" description="Acidic residues" evidence="12">
    <location>
        <begin position="725"/>
        <end position="737"/>
    </location>
</feature>
<organism evidence="16 17">
    <name type="scientific">Ureibacillus manganicus DSM 26584</name>
    <dbReference type="NCBI Taxonomy" id="1384049"/>
    <lineage>
        <taxon>Bacteria</taxon>
        <taxon>Bacillati</taxon>
        <taxon>Bacillota</taxon>
        <taxon>Bacilli</taxon>
        <taxon>Bacillales</taxon>
        <taxon>Caryophanaceae</taxon>
        <taxon>Ureibacillus</taxon>
    </lineage>
</organism>
<evidence type="ECO:0000256" key="1">
    <source>
        <dbReference type="ARBA" id="ARBA00004167"/>
    </source>
</evidence>
<reference evidence="16 17" key="1">
    <citation type="submission" date="2014-02" db="EMBL/GenBank/DDBJ databases">
        <title>Draft genome sequence of Lysinibacillus manganicus DSM 26584T.</title>
        <authorList>
            <person name="Zhang F."/>
            <person name="Wang G."/>
            <person name="Zhang L."/>
        </authorList>
    </citation>
    <scope>NUCLEOTIDE SEQUENCE [LARGE SCALE GENOMIC DNA]</scope>
    <source>
        <strain evidence="16 17">DSM 26584</strain>
    </source>
</reference>
<evidence type="ECO:0000256" key="9">
    <source>
        <dbReference type="ARBA" id="ARBA00023136"/>
    </source>
</evidence>
<evidence type="ECO:0000256" key="2">
    <source>
        <dbReference type="ARBA" id="ARBA00004236"/>
    </source>
</evidence>
<feature type="domain" description="Penicillin-binding protein transpeptidase" evidence="14">
    <location>
        <begin position="358"/>
        <end position="693"/>
    </location>
</feature>
<keyword evidence="10" id="KW-0961">Cell wall biogenesis/degradation</keyword>
<evidence type="ECO:0000256" key="5">
    <source>
        <dbReference type="ARBA" id="ARBA00022692"/>
    </source>
</evidence>
<dbReference type="GO" id="GO:0071972">
    <property type="term" value="F:peptidoglycan L,D-transpeptidase activity"/>
    <property type="evidence" value="ECO:0007669"/>
    <property type="project" value="TreeGrafter"/>
</dbReference>
<evidence type="ECO:0000313" key="17">
    <source>
        <dbReference type="Proteomes" id="UP000030416"/>
    </source>
</evidence>
<dbReference type="InterPro" id="IPR001460">
    <property type="entry name" value="PCN-bd_Tpept"/>
</dbReference>
<evidence type="ECO:0000256" key="12">
    <source>
        <dbReference type="SAM" id="MobiDB-lite"/>
    </source>
</evidence>
<dbReference type="GO" id="GO:0008360">
    <property type="term" value="P:regulation of cell shape"/>
    <property type="evidence" value="ECO:0007669"/>
    <property type="project" value="UniProtKB-KW"/>
</dbReference>